<name>A0A7W3N500_9ACTN</name>
<evidence type="ECO:0000313" key="3">
    <source>
        <dbReference type="EMBL" id="MBA9007625.1"/>
    </source>
</evidence>
<dbReference type="Proteomes" id="UP000539313">
    <property type="component" value="Unassembled WGS sequence"/>
</dbReference>
<evidence type="ECO:0000313" key="4">
    <source>
        <dbReference type="Proteomes" id="UP000539313"/>
    </source>
</evidence>
<dbReference type="EMBL" id="JACJII010000001">
    <property type="protein sequence ID" value="MBA9007625.1"/>
    <property type="molecule type" value="Genomic_DNA"/>
</dbReference>
<dbReference type="InterPro" id="IPR017517">
    <property type="entry name" value="Maleyloyr_isom"/>
</dbReference>
<sequence length="269" mass="29765">MRDDMARAVAAYEQTVRSTIALAQDFSDADYDLPTDLPGWTVKDVLSHLIGIERMLLGDPVPQHTLPEDLPHIRNDFARMLEVDVDVRRPVPGPEVLAELTETLERRLVQLPGIDPDQETIAPTGRTVPYVEFMTFRAFDCYVHEQDVRRAVGRPGNLDAPAAEYTRYRLGFGLPFVVGKKAGAEPGQTVRFEVTGPAAFTRHIAVGDDRRARDTDPVDAPTATLTMDWETFMLLSTGRRTPDTVPVPATVAGDQDLATRVLANMNTTP</sequence>
<dbReference type="RefSeq" id="WP_182708137.1">
    <property type="nucleotide sequence ID" value="NZ_JACJII010000001.1"/>
</dbReference>
<dbReference type="Gene3D" id="1.20.120.450">
    <property type="entry name" value="dinb family like domain"/>
    <property type="match status" value="1"/>
</dbReference>
<dbReference type="InterPro" id="IPR024344">
    <property type="entry name" value="MDMPI_metal-binding"/>
</dbReference>
<dbReference type="NCBIfam" id="TIGR03083">
    <property type="entry name" value="maleylpyruvate isomerase family mycothiol-dependent enzyme"/>
    <property type="match status" value="1"/>
</dbReference>
<accession>A0A7W3N500</accession>
<evidence type="ECO:0000259" key="1">
    <source>
        <dbReference type="Pfam" id="PF07398"/>
    </source>
</evidence>
<gene>
    <name evidence="3" type="ORF">HNR21_006507</name>
</gene>
<dbReference type="SUPFAM" id="SSF109854">
    <property type="entry name" value="DinB/YfiT-like putative metalloenzymes"/>
    <property type="match status" value="1"/>
</dbReference>
<evidence type="ECO:0000259" key="2">
    <source>
        <dbReference type="Pfam" id="PF11716"/>
    </source>
</evidence>
<dbReference type="Pfam" id="PF07398">
    <property type="entry name" value="MDMPI_C"/>
    <property type="match status" value="1"/>
</dbReference>
<dbReference type="AlphaFoldDB" id="A0A7W3N500"/>
<comment type="caution">
    <text evidence="3">The sequence shown here is derived from an EMBL/GenBank/DDBJ whole genome shotgun (WGS) entry which is preliminary data.</text>
</comment>
<dbReference type="InterPro" id="IPR010872">
    <property type="entry name" value="MDMPI_C-term_domain"/>
</dbReference>
<protein>
    <submittedName>
        <fullName evidence="3">Uncharacterized protein (TIGR03083 family)</fullName>
    </submittedName>
</protein>
<dbReference type="GO" id="GO:0046872">
    <property type="term" value="F:metal ion binding"/>
    <property type="evidence" value="ECO:0007669"/>
    <property type="project" value="InterPro"/>
</dbReference>
<reference evidence="3 4" key="1">
    <citation type="submission" date="2020-08" db="EMBL/GenBank/DDBJ databases">
        <title>Sequencing the genomes of 1000 actinobacteria strains.</title>
        <authorList>
            <person name="Klenk H.-P."/>
        </authorList>
    </citation>
    <scope>NUCLEOTIDE SEQUENCE [LARGE SCALE GENOMIC DNA]</scope>
    <source>
        <strain evidence="3 4">DSM 45823</strain>
    </source>
</reference>
<organism evidence="3 4">
    <name type="scientific">Thermomonospora cellulosilytica</name>
    <dbReference type="NCBI Taxonomy" id="1411118"/>
    <lineage>
        <taxon>Bacteria</taxon>
        <taxon>Bacillati</taxon>
        <taxon>Actinomycetota</taxon>
        <taxon>Actinomycetes</taxon>
        <taxon>Streptosporangiales</taxon>
        <taxon>Thermomonosporaceae</taxon>
        <taxon>Thermomonospora</taxon>
    </lineage>
</organism>
<dbReference type="InterPro" id="IPR034660">
    <property type="entry name" value="DinB/YfiT-like"/>
</dbReference>
<feature type="domain" description="MDMPI C-terminal" evidence="1">
    <location>
        <begin position="174"/>
        <end position="258"/>
    </location>
</feature>
<feature type="domain" description="Mycothiol-dependent maleylpyruvate isomerase metal-binding" evidence="2">
    <location>
        <begin position="17"/>
        <end position="149"/>
    </location>
</feature>
<keyword evidence="4" id="KW-1185">Reference proteome</keyword>
<dbReference type="Pfam" id="PF11716">
    <property type="entry name" value="MDMPI_N"/>
    <property type="match status" value="1"/>
</dbReference>
<proteinExistence type="predicted"/>